<proteinExistence type="predicted"/>
<evidence type="ECO:0000313" key="1">
    <source>
        <dbReference type="EMBL" id="CAE0721493.1"/>
    </source>
</evidence>
<name>A0A7S4ANQ3_9STRA</name>
<gene>
    <name evidence="1" type="ORF">PAUS00366_LOCUS14248</name>
</gene>
<dbReference type="AlphaFoldDB" id="A0A7S4ANQ3"/>
<organism evidence="1">
    <name type="scientific">Pseudo-nitzschia australis</name>
    <dbReference type="NCBI Taxonomy" id="44445"/>
    <lineage>
        <taxon>Eukaryota</taxon>
        <taxon>Sar</taxon>
        <taxon>Stramenopiles</taxon>
        <taxon>Ochrophyta</taxon>
        <taxon>Bacillariophyta</taxon>
        <taxon>Bacillariophyceae</taxon>
        <taxon>Bacillariophycidae</taxon>
        <taxon>Bacillariales</taxon>
        <taxon>Bacillariaceae</taxon>
        <taxon>Pseudo-nitzschia</taxon>
    </lineage>
</organism>
<accession>A0A7S4ANQ3</accession>
<sequence>MVGGSIGPSMVRRGFGRQYNNISQAFSTVLIEKFRSISVHSCLSCCSQKGGRFGNSSLAFSSSSSLLSGIDHEHAKLRREALALVERASFKVQGSKHHAKLRRRHIAIFCDAIRSGLLHNKSTLYNDQYSKYSCEATKELTANLGEIGANMGIMPDFSNARALRGYALGHFGRARLLSELVAQPEPDWLISKVSQIFSESSDIGSSSRKNRDDSNIDKSSYSLNDENEITVASLGGGCGYDFVALVALSEFLKGPKIAATVYEYEPAWKDVLADVESVVQDVLSSKNNNITSPPHKCAFESCDITSPLDSSSNEALASVVESTQIFSCSYVVAENAIALRKNKFEFFRQLFSKASDGSLFFFTETTHRLWPELIDLASKNDHLASSSMRIAVPHIRCGKSGCQLALLKDCAAGDRGNSTNSESVLDEYQQKLYERFQIDNLSHLSRLDRGWKRDKRKVRGAK</sequence>
<dbReference type="EMBL" id="HBIX01020192">
    <property type="protein sequence ID" value="CAE0721493.1"/>
    <property type="molecule type" value="Transcribed_RNA"/>
</dbReference>
<protein>
    <submittedName>
        <fullName evidence="1">Uncharacterized protein</fullName>
    </submittedName>
</protein>
<reference evidence="1" key="1">
    <citation type="submission" date="2021-01" db="EMBL/GenBank/DDBJ databases">
        <authorList>
            <person name="Corre E."/>
            <person name="Pelletier E."/>
            <person name="Niang G."/>
            <person name="Scheremetjew M."/>
            <person name="Finn R."/>
            <person name="Kale V."/>
            <person name="Holt S."/>
            <person name="Cochrane G."/>
            <person name="Meng A."/>
            <person name="Brown T."/>
            <person name="Cohen L."/>
        </authorList>
    </citation>
    <scope>NUCLEOTIDE SEQUENCE</scope>
    <source>
        <strain evidence="1">10249 10 AB</strain>
    </source>
</reference>